<reference evidence="1 2" key="1">
    <citation type="journal article" date="2018" name="Microb. Genom.">
        <title>Expanding an expanded genome: long-read sequencing of Trypanosoma cruzi.</title>
        <authorList>
            <person name="Berna L."/>
            <person name="Rodriguez M."/>
            <person name="Chiribao M.L."/>
            <person name="Parodi-Talice A."/>
            <person name="Pita S."/>
            <person name="Rijo G."/>
            <person name="Alvarez-Valin F."/>
            <person name="Robello C."/>
        </authorList>
    </citation>
    <scope>NUCLEOTIDE SEQUENCE [LARGE SCALE GENOMIC DNA]</scope>
    <source>
        <strain evidence="1 2">Dm28c</strain>
    </source>
</reference>
<dbReference type="VEuPathDB" id="TriTrypDB:Tc_MARK_5559"/>
<dbReference type="VEuPathDB" id="TriTrypDB:TcYC6_0040490"/>
<dbReference type="VEuPathDB" id="TriTrypDB:TcCL_NonESM03290"/>
<evidence type="ECO:0000313" key="1">
    <source>
        <dbReference type="EMBL" id="PWV03085.1"/>
    </source>
</evidence>
<dbReference type="VEuPathDB" id="TriTrypDB:TcCLB.510357.130"/>
<dbReference type="VEuPathDB" id="TriTrypDB:C3747_3g65"/>
<dbReference type="VEuPathDB" id="TriTrypDB:TcG_05179"/>
<dbReference type="AlphaFoldDB" id="A0A2V2W420"/>
<name>A0A2V2W420_TRYCR</name>
<dbReference type="VEuPathDB" id="TriTrypDB:BCY84_06777"/>
<proteinExistence type="predicted"/>
<dbReference type="VEuPathDB" id="TriTrypDB:ECC02_009188"/>
<dbReference type="VEuPathDB" id="TriTrypDB:TcCLB.506753.230"/>
<dbReference type="Proteomes" id="UP000246121">
    <property type="component" value="Unassembled WGS sequence"/>
</dbReference>
<dbReference type="EMBL" id="PRFA01000001">
    <property type="protein sequence ID" value="PWV03085.1"/>
    <property type="molecule type" value="Genomic_DNA"/>
</dbReference>
<dbReference type="VEuPathDB" id="TriTrypDB:TCSYLVIO_006800"/>
<accession>A0A2V2W420</accession>
<dbReference type="VEuPathDB" id="TriTrypDB:TCDM_05727"/>
<organism evidence="1 2">
    <name type="scientific">Trypanosoma cruzi</name>
    <dbReference type="NCBI Taxonomy" id="5693"/>
    <lineage>
        <taxon>Eukaryota</taxon>
        <taxon>Discoba</taxon>
        <taxon>Euglenozoa</taxon>
        <taxon>Kinetoplastea</taxon>
        <taxon>Metakinetoplastina</taxon>
        <taxon>Trypanosomatida</taxon>
        <taxon>Trypanosomatidae</taxon>
        <taxon>Trypanosoma</taxon>
        <taxon>Schizotrypanum</taxon>
    </lineage>
</organism>
<protein>
    <submittedName>
        <fullName evidence="1">Uncharacterized protein</fullName>
    </submittedName>
</protein>
<sequence>MEPRSLQFMKSLYMNEFPGYFIKKLELLPTSNNTRLIILKRDELTSEGKRGASLADFSASIICFPAPSKMTDHAMWAKTVGARLIDFVENNAMQRFVPVRVNGKNLQEIYEQHFHVSLMDRAARTRNQPLSRKVTSKLLRHRIRIQKNIKSQLLVLVLLPSTK</sequence>
<dbReference type="VEuPathDB" id="TriTrypDB:TcBrA4_0023160"/>
<evidence type="ECO:0000313" key="2">
    <source>
        <dbReference type="Proteomes" id="UP000246121"/>
    </source>
</evidence>
<comment type="caution">
    <text evidence="1">The sequence shown here is derived from an EMBL/GenBank/DDBJ whole genome shotgun (WGS) entry which is preliminary data.</text>
</comment>
<gene>
    <name evidence="1" type="ORF">C4B63_1g35</name>
</gene>
<dbReference type="VEuPathDB" id="TriTrypDB:C4B63_1g35"/>